<keyword evidence="3" id="KW-0238">DNA-binding</keyword>
<dbReference type="Gene3D" id="1.10.287.1120">
    <property type="entry name" value="Bipartite methylase S protein"/>
    <property type="match status" value="1"/>
</dbReference>
<dbReference type="Proteomes" id="UP001061361">
    <property type="component" value="Chromosome"/>
</dbReference>
<dbReference type="PANTHER" id="PTHR30408:SF12">
    <property type="entry name" value="TYPE I RESTRICTION ENZYME MJAVIII SPECIFICITY SUBUNIT"/>
    <property type="match status" value="1"/>
</dbReference>
<evidence type="ECO:0000256" key="4">
    <source>
        <dbReference type="SAM" id="Coils"/>
    </source>
</evidence>
<comment type="similarity">
    <text evidence="1">Belongs to the type-I restriction system S methylase family.</text>
</comment>
<protein>
    <recommendedName>
        <fullName evidence="5">Type I restriction modification DNA specificity domain-containing protein</fullName>
    </recommendedName>
</protein>
<reference evidence="6" key="1">
    <citation type="submission" date="2022-08" db="EMBL/GenBank/DDBJ databases">
        <title>Genome Sequence of the sulphate-reducing bacterium, Pseudodesulfovibrio portus JCM14722.</title>
        <authorList>
            <person name="Kondo R."/>
            <person name="Kataoka T."/>
        </authorList>
    </citation>
    <scope>NUCLEOTIDE SEQUENCE</scope>
    <source>
        <strain evidence="6">JCM 14722</strain>
    </source>
</reference>
<evidence type="ECO:0000313" key="6">
    <source>
        <dbReference type="EMBL" id="BDQ34173.1"/>
    </source>
</evidence>
<dbReference type="InterPro" id="IPR052021">
    <property type="entry name" value="Type-I_RS_S_subunit"/>
</dbReference>
<dbReference type="Pfam" id="PF01420">
    <property type="entry name" value="Methylase_S"/>
    <property type="match status" value="1"/>
</dbReference>
<feature type="coiled-coil region" evidence="4">
    <location>
        <begin position="210"/>
        <end position="237"/>
    </location>
</feature>
<evidence type="ECO:0000256" key="3">
    <source>
        <dbReference type="ARBA" id="ARBA00023125"/>
    </source>
</evidence>
<keyword evidence="7" id="KW-1185">Reference proteome</keyword>
<evidence type="ECO:0000313" key="7">
    <source>
        <dbReference type="Proteomes" id="UP001061361"/>
    </source>
</evidence>
<feature type="coiled-coil region" evidence="4">
    <location>
        <begin position="10"/>
        <end position="37"/>
    </location>
</feature>
<gene>
    <name evidence="6" type="ORF">JCM14722_17150</name>
</gene>
<feature type="domain" description="Type I restriction modification DNA specificity" evidence="5">
    <location>
        <begin position="101"/>
        <end position="223"/>
    </location>
</feature>
<keyword evidence="2" id="KW-0680">Restriction system</keyword>
<proteinExistence type="inferred from homology"/>
<dbReference type="InterPro" id="IPR044946">
    <property type="entry name" value="Restrct_endonuc_typeI_TRD_sf"/>
</dbReference>
<dbReference type="SUPFAM" id="SSF116734">
    <property type="entry name" value="DNA methylase specificity domain"/>
    <property type="match status" value="2"/>
</dbReference>
<dbReference type="PANTHER" id="PTHR30408">
    <property type="entry name" value="TYPE-1 RESTRICTION ENZYME ECOKI SPECIFICITY PROTEIN"/>
    <property type="match status" value="1"/>
</dbReference>
<sequence>MEQRLIVKTLATWDRAIEKTEALIEAKERRKAGLMQRLLTSKVRFGEFAGETWKEMSIGKLLRQVKRPVVWDDDASYKLLSLRRASGGLFHRQTLRGSEILTKKMNTALEGDFLISKMQVVHGATGLTTAKFDGYHVSDSYLSYVARDPSTLDIRFFNWLCKTKEMYHKAYRSSYGVHIEKMTFNPKLWLKETIMLPPTTEEQAKIVEVLDTSVAEIEEHRTQLAALKEQKKGLMQQLLTGKVRVKVS</sequence>
<evidence type="ECO:0000256" key="1">
    <source>
        <dbReference type="ARBA" id="ARBA00010923"/>
    </source>
</evidence>
<keyword evidence="4" id="KW-0175">Coiled coil</keyword>
<name>A0ABM8ARV3_9BACT</name>
<dbReference type="EMBL" id="AP026708">
    <property type="protein sequence ID" value="BDQ34173.1"/>
    <property type="molecule type" value="Genomic_DNA"/>
</dbReference>
<dbReference type="InterPro" id="IPR000055">
    <property type="entry name" value="Restrct_endonuc_typeI_TRD"/>
</dbReference>
<evidence type="ECO:0000256" key="2">
    <source>
        <dbReference type="ARBA" id="ARBA00022747"/>
    </source>
</evidence>
<organism evidence="6 7">
    <name type="scientific">Pseudodesulfovibrio portus</name>
    <dbReference type="NCBI Taxonomy" id="231439"/>
    <lineage>
        <taxon>Bacteria</taxon>
        <taxon>Pseudomonadati</taxon>
        <taxon>Thermodesulfobacteriota</taxon>
        <taxon>Desulfovibrionia</taxon>
        <taxon>Desulfovibrionales</taxon>
        <taxon>Desulfovibrionaceae</taxon>
    </lineage>
</organism>
<accession>A0ABM8ARV3</accession>
<dbReference type="Gene3D" id="3.90.220.20">
    <property type="entry name" value="DNA methylase specificity domains"/>
    <property type="match status" value="1"/>
</dbReference>
<evidence type="ECO:0000259" key="5">
    <source>
        <dbReference type="Pfam" id="PF01420"/>
    </source>
</evidence>